<dbReference type="Gene3D" id="3.30.450.20">
    <property type="entry name" value="PAS domain"/>
    <property type="match status" value="2"/>
</dbReference>
<dbReference type="CDD" id="cd06225">
    <property type="entry name" value="HAMP"/>
    <property type="match status" value="1"/>
</dbReference>
<dbReference type="PROSITE" id="PS50885">
    <property type="entry name" value="HAMP"/>
    <property type="match status" value="1"/>
</dbReference>
<evidence type="ECO:0000313" key="9">
    <source>
        <dbReference type="Proteomes" id="UP000006250"/>
    </source>
</evidence>
<keyword evidence="9" id="KW-1185">Reference proteome</keyword>
<dbReference type="SMART" id="SM00304">
    <property type="entry name" value="HAMP"/>
    <property type="match status" value="1"/>
</dbReference>
<evidence type="ECO:0000256" key="3">
    <source>
        <dbReference type="ARBA" id="ARBA00029447"/>
    </source>
</evidence>
<keyword evidence="2 4" id="KW-0807">Transducer</keyword>
<dbReference type="SUPFAM" id="SSF58104">
    <property type="entry name" value="Methyl-accepting chemotaxis protein (MCP) signaling domain"/>
    <property type="match status" value="1"/>
</dbReference>
<evidence type="ECO:0000256" key="4">
    <source>
        <dbReference type="PROSITE-ProRule" id="PRU00284"/>
    </source>
</evidence>
<evidence type="ECO:0000256" key="5">
    <source>
        <dbReference type="SAM" id="Coils"/>
    </source>
</evidence>
<dbReference type="CDD" id="cd12913">
    <property type="entry name" value="PDC1_MCP_like"/>
    <property type="match status" value="1"/>
</dbReference>
<name>E1JTP2_SOLFR</name>
<feature type="domain" description="Methyl-accepting transducer" evidence="6">
    <location>
        <begin position="466"/>
        <end position="702"/>
    </location>
</feature>
<protein>
    <submittedName>
        <fullName evidence="8">Methyl-accepting chemotaxis sensory transducer</fullName>
    </submittedName>
</protein>
<dbReference type="AlphaFoldDB" id="E1JTP2"/>
<dbReference type="RefSeq" id="WP_005991675.1">
    <property type="nucleotide sequence ID" value="NZ_AECZ01000005.1"/>
</dbReference>
<reference evidence="8 9" key="1">
    <citation type="submission" date="2010-08" db="EMBL/GenBank/DDBJ databases">
        <title>The draft genome of Desulfovibrio fructosovorans JJ.</title>
        <authorList>
            <consortium name="US DOE Joint Genome Institute (JGI-PGF)"/>
            <person name="Lucas S."/>
            <person name="Copeland A."/>
            <person name="Lapidus A."/>
            <person name="Cheng J.-F."/>
            <person name="Bruce D."/>
            <person name="Goodwin L."/>
            <person name="Pitluck S."/>
            <person name="Land M.L."/>
            <person name="Hauser L."/>
            <person name="Chang Y.-J."/>
            <person name="Jeffries C."/>
            <person name="Wall J.D."/>
            <person name="Stahl D.A."/>
            <person name="Arkin A.P."/>
            <person name="Dehal P."/>
            <person name="Stolyar S.M."/>
            <person name="Hazen T.C."/>
            <person name="Woyke T.J."/>
        </authorList>
    </citation>
    <scope>NUCLEOTIDE SEQUENCE [LARGE SCALE GENOMIC DNA]</scope>
    <source>
        <strain evidence="8 9">JJ</strain>
    </source>
</reference>
<dbReference type="GO" id="GO:0016020">
    <property type="term" value="C:membrane"/>
    <property type="evidence" value="ECO:0007669"/>
    <property type="project" value="UniProtKB-SubCell"/>
</dbReference>
<accession>E1JTP2</accession>
<feature type="coiled-coil region" evidence="5">
    <location>
        <begin position="712"/>
        <end position="739"/>
    </location>
</feature>
<gene>
    <name evidence="8" type="ORF">DesfrDRAFT_0991</name>
</gene>
<comment type="caution">
    <text evidence="8">The sequence shown here is derived from an EMBL/GenBank/DDBJ whole genome shotgun (WGS) entry which is preliminary data.</text>
</comment>
<dbReference type="Pfam" id="PF22673">
    <property type="entry name" value="MCP-like_PDC_1"/>
    <property type="match status" value="1"/>
</dbReference>
<dbReference type="Gene3D" id="6.10.340.10">
    <property type="match status" value="1"/>
</dbReference>
<sequence>MLATAAALVGYNLYSAGKTQALVSKRVSDLLESEAKRNLTMLAANQASVIQSTLENNLVTARTMAKVFEVLREDVGKLAARDGIQNPVRNILNDILHRVLENNPTFLGAYSAWEPNALDGRDKEFVGKADEGYDATGRFIPYWNRGVDGKIARQALADYESREVNDNGVGKGAWYQQSRERKKEIVLDPLPYIVQGKKDWLATVNAPILENGKYLGLAGTDLRLNFMQDLVEKVDASLYEGRGDVTIVSHAGLVAASSDHPGAIGKPLKTIFKEWKGLVEAVKAGKAQLDVSPNSGMYRALAPISLGRTDHPWAVLIRVHPDIVLAQSRELDATMAALNHDSALWQVGVALGVTVLALGVLWAFAAGLVRPLRQAAAFAGKVAEGDFSQSLAINQADETGVLAKALTRMVDNLKGMIAQAEEKSREAAAEAERARQAVAEADEARKHAAQAERQGKLNAASLVEEVSGAVAQASAELSAQIEQSKEGADLQRRHTGETATAMEEMNATVLEVARNASEAAQGSGQARDKAKAGADVVQQVIAAINGVQEQASSLRSNMDELGKQAEGIGNIISVISDIADQTNLLALNAAIEAARAGEAGRGFAVVADEVRKLAEKTMTATSEVGDAIRAIQIGARSSVEGVEGAARAVDQATDLAGRSGGMLEEIVSIVEASADQVRSIATASEQQSAASEQINRAVEDINKISEDTADAMAKAAVSVEELSNQAENLTRLVETLKAE</sequence>
<evidence type="ECO:0000256" key="2">
    <source>
        <dbReference type="ARBA" id="ARBA00023224"/>
    </source>
</evidence>
<organism evidence="8 9">
    <name type="scientific">Solidesulfovibrio fructosivorans JJ]</name>
    <dbReference type="NCBI Taxonomy" id="596151"/>
    <lineage>
        <taxon>Bacteria</taxon>
        <taxon>Pseudomonadati</taxon>
        <taxon>Thermodesulfobacteriota</taxon>
        <taxon>Desulfovibrionia</taxon>
        <taxon>Desulfovibrionales</taxon>
        <taxon>Desulfovibrionaceae</taxon>
        <taxon>Solidesulfovibrio</taxon>
    </lineage>
</organism>
<dbReference type="PANTHER" id="PTHR32089">
    <property type="entry name" value="METHYL-ACCEPTING CHEMOTAXIS PROTEIN MCPB"/>
    <property type="match status" value="1"/>
</dbReference>
<dbReference type="GO" id="GO:0006935">
    <property type="term" value="P:chemotaxis"/>
    <property type="evidence" value="ECO:0007669"/>
    <property type="project" value="UniProtKB-ARBA"/>
</dbReference>
<dbReference type="STRING" id="596151.DesfrDRAFT_0991"/>
<dbReference type="InterPro" id="IPR004089">
    <property type="entry name" value="MCPsignal_dom"/>
</dbReference>
<feature type="domain" description="HAMP" evidence="7">
    <location>
        <begin position="366"/>
        <end position="418"/>
    </location>
</feature>
<dbReference type="eggNOG" id="COG0840">
    <property type="taxonomic scope" value="Bacteria"/>
</dbReference>
<keyword evidence="5" id="KW-0175">Coiled coil</keyword>
<evidence type="ECO:0000259" key="6">
    <source>
        <dbReference type="PROSITE" id="PS50111"/>
    </source>
</evidence>
<dbReference type="PROSITE" id="PS50111">
    <property type="entry name" value="CHEMOTAXIS_TRANSDUC_2"/>
    <property type="match status" value="1"/>
</dbReference>
<dbReference type="GO" id="GO:0007165">
    <property type="term" value="P:signal transduction"/>
    <property type="evidence" value="ECO:0007669"/>
    <property type="project" value="UniProtKB-KW"/>
</dbReference>
<dbReference type="InterPro" id="IPR003660">
    <property type="entry name" value="HAMP_dom"/>
</dbReference>
<dbReference type="EMBL" id="AECZ01000005">
    <property type="protein sequence ID" value="EFL52171.1"/>
    <property type="molecule type" value="Genomic_DNA"/>
</dbReference>
<dbReference type="FunFam" id="1.10.287.950:FF:000001">
    <property type="entry name" value="Methyl-accepting chemotaxis sensory transducer"/>
    <property type="match status" value="1"/>
</dbReference>
<dbReference type="Gene3D" id="1.10.287.950">
    <property type="entry name" value="Methyl-accepting chemotaxis protein"/>
    <property type="match status" value="1"/>
</dbReference>
<evidence type="ECO:0000313" key="8">
    <source>
        <dbReference type="EMBL" id="EFL52171.1"/>
    </source>
</evidence>
<dbReference type="CDD" id="cd11386">
    <property type="entry name" value="MCP_signal"/>
    <property type="match status" value="1"/>
</dbReference>
<dbReference type="Pfam" id="PF00672">
    <property type="entry name" value="HAMP"/>
    <property type="match status" value="1"/>
</dbReference>
<evidence type="ECO:0000259" key="7">
    <source>
        <dbReference type="PROSITE" id="PS50885"/>
    </source>
</evidence>
<comment type="similarity">
    <text evidence="3">Belongs to the methyl-accepting chemotaxis (MCP) protein family.</text>
</comment>
<evidence type="ECO:0000256" key="1">
    <source>
        <dbReference type="ARBA" id="ARBA00004370"/>
    </source>
</evidence>
<proteinExistence type="inferred from homology"/>
<dbReference type="Pfam" id="PF00015">
    <property type="entry name" value="MCPsignal"/>
    <property type="match status" value="1"/>
</dbReference>
<dbReference type="Proteomes" id="UP000006250">
    <property type="component" value="Unassembled WGS sequence"/>
</dbReference>
<dbReference type="PANTHER" id="PTHR32089:SF112">
    <property type="entry name" value="LYSOZYME-LIKE PROTEIN-RELATED"/>
    <property type="match status" value="1"/>
</dbReference>
<dbReference type="SMART" id="SM00283">
    <property type="entry name" value="MA"/>
    <property type="match status" value="1"/>
</dbReference>
<comment type="subcellular location">
    <subcellularLocation>
        <location evidence="1">Membrane</location>
    </subcellularLocation>
</comment>
<feature type="coiled-coil region" evidence="5">
    <location>
        <begin position="403"/>
        <end position="454"/>
    </location>
</feature>